<evidence type="ECO:0000313" key="3">
    <source>
        <dbReference type="Proteomes" id="UP000325081"/>
    </source>
</evidence>
<dbReference type="AlphaFoldDB" id="A0A5A7QN69"/>
<evidence type="ECO:0000313" key="2">
    <source>
        <dbReference type="EMBL" id="GER45907.1"/>
    </source>
</evidence>
<sequence>MSADPPVPATPPTSTAAPTPEPEPPSLRRRFNLHHRAVQALHLAKPSDVVTIPQVLRQRLKPRALLEDVSPDSTCSPPTSAMCHLAAGRRESRFAAVQLTMSDVVLRLEVASAPPPVEDDARAAPPHRISMRRMANGDWI</sequence>
<feature type="region of interest" description="Disordered" evidence="1">
    <location>
        <begin position="1"/>
        <end position="26"/>
    </location>
</feature>
<name>A0A5A7QN69_STRAF</name>
<keyword evidence="3" id="KW-1185">Reference proteome</keyword>
<accession>A0A5A7QN69</accession>
<feature type="compositionally biased region" description="Pro residues" evidence="1">
    <location>
        <begin position="1"/>
        <end position="11"/>
    </location>
</feature>
<dbReference type="EMBL" id="BKCP01007404">
    <property type="protein sequence ID" value="GER45907.1"/>
    <property type="molecule type" value="Genomic_DNA"/>
</dbReference>
<evidence type="ECO:0000256" key="1">
    <source>
        <dbReference type="SAM" id="MobiDB-lite"/>
    </source>
</evidence>
<gene>
    <name evidence="2" type="ORF">STAS_22897</name>
</gene>
<dbReference type="Proteomes" id="UP000325081">
    <property type="component" value="Unassembled WGS sequence"/>
</dbReference>
<comment type="caution">
    <text evidence="2">The sequence shown here is derived from an EMBL/GenBank/DDBJ whole genome shotgun (WGS) entry which is preliminary data.</text>
</comment>
<organism evidence="2 3">
    <name type="scientific">Striga asiatica</name>
    <name type="common">Asiatic witchweed</name>
    <name type="synonym">Buchnera asiatica</name>
    <dbReference type="NCBI Taxonomy" id="4170"/>
    <lineage>
        <taxon>Eukaryota</taxon>
        <taxon>Viridiplantae</taxon>
        <taxon>Streptophyta</taxon>
        <taxon>Embryophyta</taxon>
        <taxon>Tracheophyta</taxon>
        <taxon>Spermatophyta</taxon>
        <taxon>Magnoliopsida</taxon>
        <taxon>eudicotyledons</taxon>
        <taxon>Gunneridae</taxon>
        <taxon>Pentapetalae</taxon>
        <taxon>asterids</taxon>
        <taxon>lamiids</taxon>
        <taxon>Lamiales</taxon>
        <taxon>Orobanchaceae</taxon>
        <taxon>Buchnereae</taxon>
        <taxon>Striga</taxon>
    </lineage>
</organism>
<protein>
    <submittedName>
        <fullName evidence="2">MSCS-like 3</fullName>
    </submittedName>
</protein>
<reference evidence="3" key="1">
    <citation type="journal article" date="2019" name="Curr. Biol.">
        <title>Genome Sequence of Striga asiatica Provides Insight into the Evolution of Plant Parasitism.</title>
        <authorList>
            <person name="Yoshida S."/>
            <person name="Kim S."/>
            <person name="Wafula E.K."/>
            <person name="Tanskanen J."/>
            <person name="Kim Y.M."/>
            <person name="Honaas L."/>
            <person name="Yang Z."/>
            <person name="Spallek T."/>
            <person name="Conn C.E."/>
            <person name="Ichihashi Y."/>
            <person name="Cheong K."/>
            <person name="Cui S."/>
            <person name="Der J.P."/>
            <person name="Gundlach H."/>
            <person name="Jiao Y."/>
            <person name="Hori C."/>
            <person name="Ishida J.K."/>
            <person name="Kasahara H."/>
            <person name="Kiba T."/>
            <person name="Kim M.S."/>
            <person name="Koo N."/>
            <person name="Laohavisit A."/>
            <person name="Lee Y.H."/>
            <person name="Lumba S."/>
            <person name="McCourt P."/>
            <person name="Mortimer J.C."/>
            <person name="Mutuku J.M."/>
            <person name="Nomura T."/>
            <person name="Sasaki-Sekimoto Y."/>
            <person name="Seto Y."/>
            <person name="Wang Y."/>
            <person name="Wakatake T."/>
            <person name="Sakakibara H."/>
            <person name="Demura T."/>
            <person name="Yamaguchi S."/>
            <person name="Yoneyama K."/>
            <person name="Manabe R.I."/>
            <person name="Nelson D.C."/>
            <person name="Schulman A.H."/>
            <person name="Timko M.P."/>
            <person name="dePamphilis C.W."/>
            <person name="Choi D."/>
            <person name="Shirasu K."/>
        </authorList>
    </citation>
    <scope>NUCLEOTIDE SEQUENCE [LARGE SCALE GENOMIC DNA]</scope>
    <source>
        <strain evidence="3">cv. UVA1</strain>
    </source>
</reference>
<proteinExistence type="predicted"/>